<dbReference type="Gene3D" id="2.130.10.10">
    <property type="entry name" value="YVTN repeat-like/Quinoprotein amine dehydrogenase"/>
    <property type="match status" value="1"/>
</dbReference>
<dbReference type="RefSeq" id="WP_344202423.1">
    <property type="nucleotide sequence ID" value="NZ_BAAAME010000004.1"/>
</dbReference>
<evidence type="ECO:0000313" key="2">
    <source>
        <dbReference type="Proteomes" id="UP001501057"/>
    </source>
</evidence>
<dbReference type="SUPFAM" id="SSF110296">
    <property type="entry name" value="Oligoxyloglucan reducing end-specific cellobiohydrolase"/>
    <property type="match status" value="1"/>
</dbReference>
<dbReference type="InterPro" id="IPR015943">
    <property type="entry name" value="WD40/YVTN_repeat-like_dom_sf"/>
</dbReference>
<evidence type="ECO:0008006" key="3">
    <source>
        <dbReference type="Google" id="ProtNLM"/>
    </source>
</evidence>
<comment type="caution">
    <text evidence="1">The sequence shown here is derived from an EMBL/GenBank/DDBJ whole genome shotgun (WGS) entry which is preliminary data.</text>
</comment>
<dbReference type="EMBL" id="BAAAME010000004">
    <property type="protein sequence ID" value="GAA1745096.1"/>
    <property type="molecule type" value="Genomic_DNA"/>
</dbReference>
<evidence type="ECO:0000313" key="1">
    <source>
        <dbReference type="EMBL" id="GAA1745096.1"/>
    </source>
</evidence>
<sequence length="292" mass="30552">MSRRRALPLLALFLIVDVVAVVAVYRHVNQSPPPSDISIEATPTPEQVDNEQTAFEFDPSSAAVLDITNDGTYLWATRGSCDGVPATVAAGTDFGATTAPVDPQLQTVLSAAISPEGDFVLVGTEADCVPVQLRSVDGGRTWDADDEISLWYPSPTDVRAVVAPTGLASQPGCTVTSISQIDATFSRVTCVDGVVRGTGNAGAEWVVLGRLDNIRTATFTTFDTGYALARFEGCAAFLFVTSDSGATWTDQSCIVGDPARAVAASDTVLVGVVGTDPQVFVSDDGGAEFRRP</sequence>
<keyword evidence="2" id="KW-1185">Reference proteome</keyword>
<reference evidence="1 2" key="1">
    <citation type="journal article" date="2019" name="Int. J. Syst. Evol. Microbiol.">
        <title>The Global Catalogue of Microorganisms (GCM) 10K type strain sequencing project: providing services to taxonomists for standard genome sequencing and annotation.</title>
        <authorList>
            <consortium name="The Broad Institute Genomics Platform"/>
            <consortium name="The Broad Institute Genome Sequencing Center for Infectious Disease"/>
            <person name="Wu L."/>
            <person name="Ma J."/>
        </authorList>
    </citation>
    <scope>NUCLEOTIDE SEQUENCE [LARGE SCALE GENOMIC DNA]</scope>
    <source>
        <strain evidence="1 2">JCM 13518</strain>
    </source>
</reference>
<gene>
    <name evidence="1" type="ORF">GCM10009710_26400</name>
</gene>
<dbReference type="Proteomes" id="UP001501057">
    <property type="component" value="Unassembled WGS sequence"/>
</dbReference>
<organism evidence="1 2">
    <name type="scientific">Aeromicrobium alkaliterrae</name>
    <dbReference type="NCBI Taxonomy" id="302168"/>
    <lineage>
        <taxon>Bacteria</taxon>
        <taxon>Bacillati</taxon>
        <taxon>Actinomycetota</taxon>
        <taxon>Actinomycetes</taxon>
        <taxon>Propionibacteriales</taxon>
        <taxon>Nocardioidaceae</taxon>
        <taxon>Aeromicrobium</taxon>
    </lineage>
</organism>
<name>A0ABN2JZW3_9ACTN</name>
<accession>A0ABN2JZW3</accession>
<proteinExistence type="predicted"/>
<protein>
    <recommendedName>
        <fullName evidence="3">Exo-alpha-sialidase</fullName>
    </recommendedName>
</protein>